<evidence type="ECO:0000256" key="4">
    <source>
        <dbReference type="ARBA" id="ARBA00022664"/>
    </source>
</evidence>
<comment type="catalytic activity">
    <reaction evidence="8">
        <text>a 5,6-dihydrouridine in mRNA + NAD(+) = a uridine in mRNA + NADH + H(+)</text>
        <dbReference type="Rhea" id="RHEA:69851"/>
        <dbReference type="Rhea" id="RHEA-COMP:14658"/>
        <dbReference type="Rhea" id="RHEA-COMP:17789"/>
        <dbReference type="ChEBI" id="CHEBI:15378"/>
        <dbReference type="ChEBI" id="CHEBI:57540"/>
        <dbReference type="ChEBI" id="CHEBI:57945"/>
        <dbReference type="ChEBI" id="CHEBI:65315"/>
        <dbReference type="ChEBI" id="CHEBI:74443"/>
    </reaction>
    <physiologicalReaction direction="right-to-left" evidence="8">
        <dbReference type="Rhea" id="RHEA:69853"/>
    </physiologicalReaction>
</comment>
<dbReference type="PANTHER" id="PTHR45936">
    <property type="entry name" value="TRNA-DIHYDROURIDINE(20) SYNTHASE [NAD(P)+]-LIKE"/>
    <property type="match status" value="1"/>
</dbReference>
<comment type="similarity">
    <text evidence="10">Belongs to the dus family.</text>
</comment>
<dbReference type="RefSeq" id="XP_064853351.1">
    <property type="nucleotide sequence ID" value="XM_064997279.1"/>
</dbReference>
<evidence type="ECO:0000256" key="8">
    <source>
        <dbReference type="ARBA" id="ARBA00048342"/>
    </source>
</evidence>
<dbReference type="AlphaFoldDB" id="A0AAV5QN56"/>
<feature type="binding site" evidence="12">
    <location>
        <begin position="229"/>
        <end position="231"/>
    </location>
    <ligand>
        <name>FMN</name>
        <dbReference type="ChEBI" id="CHEBI:58210"/>
    </ligand>
</feature>
<feature type="binding site" evidence="12">
    <location>
        <position position="95"/>
    </location>
    <ligand>
        <name>FMN</name>
        <dbReference type="ChEBI" id="CHEBI:58210"/>
    </ligand>
</feature>
<dbReference type="PANTHER" id="PTHR45936:SF1">
    <property type="entry name" value="TRNA-DIHYDROURIDINE(20) SYNTHASE [NAD(P)+]-LIKE"/>
    <property type="match status" value="1"/>
</dbReference>
<dbReference type="Pfam" id="PF01207">
    <property type="entry name" value="Dus"/>
    <property type="match status" value="1"/>
</dbReference>
<keyword evidence="6 10" id="KW-0560">Oxidoreductase</keyword>
<evidence type="ECO:0000256" key="5">
    <source>
        <dbReference type="ARBA" id="ARBA00022694"/>
    </source>
</evidence>
<dbReference type="GO" id="GO:0050660">
    <property type="term" value="F:flavin adenine dinucleotide binding"/>
    <property type="evidence" value="ECO:0007669"/>
    <property type="project" value="InterPro"/>
</dbReference>
<keyword evidence="3 10" id="KW-0288">FMN</keyword>
<evidence type="ECO:0000256" key="1">
    <source>
        <dbReference type="ARBA" id="ARBA00001917"/>
    </source>
</evidence>
<evidence type="ECO:0000256" key="6">
    <source>
        <dbReference type="ARBA" id="ARBA00023002"/>
    </source>
</evidence>
<accession>A0AAV5QN56</accession>
<dbReference type="GO" id="GO:0005737">
    <property type="term" value="C:cytoplasm"/>
    <property type="evidence" value="ECO:0007669"/>
    <property type="project" value="TreeGrafter"/>
</dbReference>
<keyword evidence="2 10" id="KW-0285">Flavoprotein</keyword>
<feature type="binding site" evidence="12">
    <location>
        <position position="167"/>
    </location>
    <ligand>
        <name>FMN</name>
        <dbReference type="ChEBI" id="CHEBI:58210"/>
    </ligand>
</feature>
<reference evidence="15 16" key="1">
    <citation type="journal article" date="2023" name="Elife">
        <title>Identification of key yeast species and microbe-microbe interactions impacting larval growth of Drosophila in the wild.</title>
        <authorList>
            <person name="Mure A."/>
            <person name="Sugiura Y."/>
            <person name="Maeda R."/>
            <person name="Honda K."/>
            <person name="Sakurai N."/>
            <person name="Takahashi Y."/>
            <person name="Watada M."/>
            <person name="Katoh T."/>
            <person name="Gotoh A."/>
            <person name="Gotoh Y."/>
            <person name="Taniguchi I."/>
            <person name="Nakamura K."/>
            <person name="Hayashi T."/>
            <person name="Katayama T."/>
            <person name="Uemura T."/>
            <person name="Hattori Y."/>
        </authorList>
    </citation>
    <scope>NUCLEOTIDE SEQUENCE [LARGE SCALE GENOMIC DNA]</scope>
    <source>
        <strain evidence="15 16">SC-9</strain>
    </source>
</reference>
<evidence type="ECO:0000256" key="13">
    <source>
        <dbReference type="SAM" id="MobiDB-lite"/>
    </source>
</evidence>
<dbReference type="SUPFAM" id="SSF51395">
    <property type="entry name" value="FMN-linked oxidoreductases"/>
    <property type="match status" value="1"/>
</dbReference>
<evidence type="ECO:0000313" key="15">
    <source>
        <dbReference type="EMBL" id="GMM36355.1"/>
    </source>
</evidence>
<dbReference type="Gene3D" id="3.20.20.70">
    <property type="entry name" value="Aldolase class I"/>
    <property type="match status" value="1"/>
</dbReference>
<dbReference type="InterPro" id="IPR001269">
    <property type="entry name" value="DUS_fam"/>
</dbReference>
<dbReference type="GO" id="GO:0017150">
    <property type="term" value="F:tRNA dihydrouridine synthase activity"/>
    <property type="evidence" value="ECO:0007669"/>
    <property type="project" value="InterPro"/>
</dbReference>
<dbReference type="InterPro" id="IPR013785">
    <property type="entry name" value="Aldolase_TIM"/>
</dbReference>
<comment type="function">
    <text evidence="10">Catalyzes the synthesis of dihydrouridine, a modified base found in the D-loop of most tRNAs.</text>
</comment>
<evidence type="ECO:0000256" key="2">
    <source>
        <dbReference type="ARBA" id="ARBA00022630"/>
    </source>
</evidence>
<keyword evidence="4" id="KW-0507">mRNA processing</keyword>
<evidence type="ECO:0000256" key="7">
    <source>
        <dbReference type="ARBA" id="ARBA00023027"/>
    </source>
</evidence>
<evidence type="ECO:0000259" key="14">
    <source>
        <dbReference type="Pfam" id="PF01207"/>
    </source>
</evidence>
<dbReference type="EMBL" id="BTFZ01000011">
    <property type="protein sequence ID" value="GMM36355.1"/>
    <property type="molecule type" value="Genomic_DNA"/>
</dbReference>
<feature type="binding site" evidence="12">
    <location>
        <position position="195"/>
    </location>
    <ligand>
        <name>FMN</name>
        <dbReference type="ChEBI" id="CHEBI:58210"/>
    </ligand>
</feature>
<sequence>MSNMGVNYTGKFVLAPMVRIGELPTRLLALKAGADLVWGPEIIDRKIITFQRTENEKLRTIDFLTAKGKTKKDPSGSTVSFRTHRPSEQGKLIFQMGTANPDLAVKAANIIIDDIDGLDINAGCPKHFSVHAGMGAALLKTPDLLCEILTRLVNEVGKPKNKPISVKIRILESKESTLELVDRILKTGVANLTVHCRTRDMRNRESPIRDYLPFIIEKCRNAKVSFIINGGIKSHQEYLDLQKEYGSDIGSMIAEAAETNPTVFSPIPYHWAKAAKEFAKYATEFDNHYANTKYCLSRSVPGKAKVYQHITKSKSKEEIAQIMDKLGEDGSIEGITSEKLNSAKAKPNGAEAKTNNNKRDLEDPQPNNGTIAKKAKVDQVA</sequence>
<dbReference type="CDD" id="cd02801">
    <property type="entry name" value="DUS_like_FMN"/>
    <property type="match status" value="1"/>
</dbReference>
<dbReference type="GeneID" id="90074330"/>
<dbReference type="PIRSF" id="PIRSF006621">
    <property type="entry name" value="Dus"/>
    <property type="match status" value="1"/>
</dbReference>
<feature type="domain" description="DUS-like FMN-binding" evidence="14">
    <location>
        <begin position="36"/>
        <end position="312"/>
    </location>
</feature>
<keyword evidence="7" id="KW-0520">NAD</keyword>
<organism evidence="15 16">
    <name type="scientific">Saccharomycopsis crataegensis</name>
    <dbReference type="NCBI Taxonomy" id="43959"/>
    <lineage>
        <taxon>Eukaryota</taxon>
        <taxon>Fungi</taxon>
        <taxon>Dikarya</taxon>
        <taxon>Ascomycota</taxon>
        <taxon>Saccharomycotina</taxon>
        <taxon>Saccharomycetes</taxon>
        <taxon>Saccharomycopsidaceae</taxon>
        <taxon>Saccharomycopsis</taxon>
    </lineage>
</organism>
<evidence type="ECO:0000256" key="3">
    <source>
        <dbReference type="ARBA" id="ARBA00022643"/>
    </source>
</evidence>
<gene>
    <name evidence="15" type="ORF">DASC09_036800</name>
</gene>
<comment type="catalytic activity">
    <reaction evidence="9">
        <text>a 5,6-dihydrouridine in mRNA + NADP(+) = a uridine in mRNA + NADPH + H(+)</text>
        <dbReference type="Rhea" id="RHEA:69855"/>
        <dbReference type="Rhea" id="RHEA-COMP:14658"/>
        <dbReference type="Rhea" id="RHEA-COMP:17789"/>
        <dbReference type="ChEBI" id="CHEBI:15378"/>
        <dbReference type="ChEBI" id="CHEBI:57783"/>
        <dbReference type="ChEBI" id="CHEBI:58349"/>
        <dbReference type="ChEBI" id="CHEBI:65315"/>
        <dbReference type="ChEBI" id="CHEBI:74443"/>
    </reaction>
    <physiologicalReaction direction="right-to-left" evidence="9">
        <dbReference type="Rhea" id="RHEA:69857"/>
    </physiologicalReaction>
</comment>
<evidence type="ECO:0000256" key="11">
    <source>
        <dbReference type="PIRSR" id="PIRSR006621-1"/>
    </source>
</evidence>
<comment type="caution">
    <text evidence="15">The sequence shown here is derived from an EMBL/GenBank/DDBJ whole genome shotgun (WGS) entry which is preliminary data.</text>
</comment>
<dbReference type="InterPro" id="IPR035587">
    <property type="entry name" value="DUS-like_FMN-bd"/>
</dbReference>
<dbReference type="GO" id="GO:0006397">
    <property type="term" value="P:mRNA processing"/>
    <property type="evidence" value="ECO:0007669"/>
    <property type="project" value="UniProtKB-KW"/>
</dbReference>
<feature type="binding site" evidence="12">
    <location>
        <begin position="16"/>
        <end position="18"/>
    </location>
    <ligand>
        <name>FMN</name>
        <dbReference type="ChEBI" id="CHEBI:58210"/>
    </ligand>
</feature>
<dbReference type="InterPro" id="IPR052582">
    <property type="entry name" value="tRNA-DUS-like"/>
</dbReference>
<dbReference type="EC" id="1.3.1.-" evidence="10"/>
<keyword evidence="16" id="KW-1185">Reference proteome</keyword>
<dbReference type="PROSITE" id="PS01136">
    <property type="entry name" value="UPF0034"/>
    <property type="match status" value="1"/>
</dbReference>
<evidence type="ECO:0000256" key="9">
    <source>
        <dbReference type="ARBA" id="ARBA00049447"/>
    </source>
</evidence>
<evidence type="ECO:0000256" key="12">
    <source>
        <dbReference type="PIRSR" id="PIRSR006621-2"/>
    </source>
</evidence>
<proteinExistence type="inferred from homology"/>
<dbReference type="Proteomes" id="UP001360560">
    <property type="component" value="Unassembled WGS sequence"/>
</dbReference>
<feature type="region of interest" description="Disordered" evidence="13">
    <location>
        <begin position="333"/>
        <end position="381"/>
    </location>
</feature>
<comment type="cofactor">
    <cofactor evidence="1 10 12">
        <name>FMN</name>
        <dbReference type="ChEBI" id="CHEBI:58210"/>
    </cofactor>
</comment>
<protein>
    <recommendedName>
        <fullName evidence="10">tRNA-dihydrouridine synthase</fullName>
        <ecNumber evidence="10">1.3.1.-</ecNumber>
    </recommendedName>
</protein>
<evidence type="ECO:0000313" key="16">
    <source>
        <dbReference type="Proteomes" id="UP001360560"/>
    </source>
</evidence>
<evidence type="ECO:0000256" key="10">
    <source>
        <dbReference type="PIRNR" id="PIRNR006621"/>
    </source>
</evidence>
<keyword evidence="5 10" id="KW-0819">tRNA processing</keyword>
<feature type="active site" description="Proton donor" evidence="11">
    <location>
        <position position="124"/>
    </location>
</feature>
<keyword evidence="12" id="KW-0547">Nucleotide-binding</keyword>
<name>A0AAV5QN56_9ASCO</name>
<dbReference type="InterPro" id="IPR018517">
    <property type="entry name" value="tRNA_hU_synthase_CS"/>
</dbReference>